<feature type="region of interest" description="Disordered" evidence="1">
    <location>
        <begin position="98"/>
        <end position="144"/>
    </location>
</feature>
<dbReference type="OrthoDB" id="3943860at2759"/>
<dbReference type="GeneID" id="54488170"/>
<evidence type="ECO:0000256" key="1">
    <source>
        <dbReference type="SAM" id="MobiDB-lite"/>
    </source>
</evidence>
<dbReference type="Proteomes" id="UP000799437">
    <property type="component" value="Unassembled WGS sequence"/>
</dbReference>
<proteinExistence type="predicted"/>
<evidence type="ECO:0000313" key="3">
    <source>
        <dbReference type="Proteomes" id="UP000799437"/>
    </source>
</evidence>
<dbReference type="RefSeq" id="XP_033599341.1">
    <property type="nucleotide sequence ID" value="XM_033747116.1"/>
</dbReference>
<organism evidence="2 3">
    <name type="scientific">Pseudovirgaria hyperparasitica</name>
    <dbReference type="NCBI Taxonomy" id="470096"/>
    <lineage>
        <taxon>Eukaryota</taxon>
        <taxon>Fungi</taxon>
        <taxon>Dikarya</taxon>
        <taxon>Ascomycota</taxon>
        <taxon>Pezizomycotina</taxon>
        <taxon>Dothideomycetes</taxon>
        <taxon>Dothideomycetes incertae sedis</taxon>
        <taxon>Acrospermales</taxon>
        <taxon>Acrospermaceae</taxon>
        <taxon>Pseudovirgaria</taxon>
    </lineage>
</organism>
<reference evidence="2" key="1">
    <citation type="journal article" date="2020" name="Stud. Mycol.">
        <title>101 Dothideomycetes genomes: a test case for predicting lifestyles and emergence of pathogens.</title>
        <authorList>
            <person name="Haridas S."/>
            <person name="Albert R."/>
            <person name="Binder M."/>
            <person name="Bloem J."/>
            <person name="Labutti K."/>
            <person name="Salamov A."/>
            <person name="Andreopoulos B."/>
            <person name="Baker S."/>
            <person name="Barry K."/>
            <person name="Bills G."/>
            <person name="Bluhm B."/>
            <person name="Cannon C."/>
            <person name="Castanera R."/>
            <person name="Culley D."/>
            <person name="Daum C."/>
            <person name="Ezra D."/>
            <person name="Gonzalez J."/>
            <person name="Henrissat B."/>
            <person name="Kuo A."/>
            <person name="Liang C."/>
            <person name="Lipzen A."/>
            <person name="Lutzoni F."/>
            <person name="Magnuson J."/>
            <person name="Mondo S."/>
            <person name="Nolan M."/>
            <person name="Ohm R."/>
            <person name="Pangilinan J."/>
            <person name="Park H.-J."/>
            <person name="Ramirez L."/>
            <person name="Alfaro M."/>
            <person name="Sun H."/>
            <person name="Tritt A."/>
            <person name="Yoshinaga Y."/>
            <person name="Zwiers L.-H."/>
            <person name="Turgeon B."/>
            <person name="Goodwin S."/>
            <person name="Spatafora J."/>
            <person name="Crous P."/>
            <person name="Grigoriev I."/>
        </authorList>
    </citation>
    <scope>NUCLEOTIDE SEQUENCE</scope>
    <source>
        <strain evidence="2">CBS 121739</strain>
    </source>
</reference>
<gene>
    <name evidence="2" type="ORF">EJ05DRAFT_501442</name>
</gene>
<evidence type="ECO:0000313" key="2">
    <source>
        <dbReference type="EMBL" id="KAF2756890.1"/>
    </source>
</evidence>
<keyword evidence="3" id="KW-1185">Reference proteome</keyword>
<protein>
    <submittedName>
        <fullName evidence="2">Uncharacterized protein</fullName>
    </submittedName>
</protein>
<accession>A0A6A6W4P6</accession>
<name>A0A6A6W4P6_9PEZI</name>
<dbReference type="AlphaFoldDB" id="A0A6A6W4P6"/>
<dbReference type="EMBL" id="ML996574">
    <property type="protein sequence ID" value="KAF2756890.1"/>
    <property type="molecule type" value="Genomic_DNA"/>
</dbReference>
<sequence>MDQTAQSSSYPPPAAPSPPLVRVDSVVSCLKPTFFRPSSSSGSWFASGSGSFSASRTHIARNQLCECDIAALTPPLALDEIDEHGENITAVHTPNILTTAPTTLDSPPHTPPRHTTAELNNNHHLPPPPPAHTQSSNTTTTTRTLDPRISIITTTHPSPSPCSNPHYNTNANTDANLHPIDAHLVSLILHLHDGCQYDWTAIAEPLGRRWGVRTSSAVVLGVLQGCGRVRRGVWWD</sequence>